<dbReference type="PANTHER" id="PTHR11085:SF10">
    <property type="entry name" value="NAD-DEPENDENT PROTEIN DEACYLASE SIRTUIN-5, MITOCHONDRIAL-RELATED"/>
    <property type="match status" value="1"/>
</dbReference>
<feature type="binding site" evidence="6 7">
    <location>
        <position position="208"/>
    </location>
    <ligand>
        <name>Zn(2+)</name>
        <dbReference type="ChEBI" id="CHEBI:29105"/>
    </ligand>
</feature>
<comment type="catalytic activity">
    <reaction evidence="6">
        <text>N(6)-malonyl-L-lysyl-[protein] + NAD(+) + H2O = 2''-O-malonyl-ADP-D-ribose + nicotinamide + L-lysyl-[protein]</text>
        <dbReference type="Rhea" id="RHEA:47672"/>
        <dbReference type="Rhea" id="RHEA-COMP:9752"/>
        <dbReference type="Rhea" id="RHEA-COMP:11878"/>
        <dbReference type="ChEBI" id="CHEBI:15377"/>
        <dbReference type="ChEBI" id="CHEBI:17154"/>
        <dbReference type="ChEBI" id="CHEBI:29969"/>
        <dbReference type="ChEBI" id="CHEBI:57540"/>
        <dbReference type="ChEBI" id="CHEBI:87831"/>
        <dbReference type="ChEBI" id="CHEBI:87833"/>
    </reaction>
</comment>
<comment type="similarity">
    <text evidence="6">Belongs to the sirtuin family. Class III subfamily.</text>
</comment>
<feature type="binding site" evidence="6 7">
    <location>
        <position position="164"/>
    </location>
    <ligand>
        <name>Zn(2+)</name>
        <dbReference type="ChEBI" id="CHEBI:29105"/>
    </ligand>
</feature>
<comment type="caution">
    <text evidence="6">Lacks conserved residue(s) required for the propagation of feature annotation.</text>
</comment>
<dbReference type="InterPro" id="IPR026591">
    <property type="entry name" value="Sirtuin_cat_small_dom_sf"/>
</dbReference>
<comment type="caution">
    <text evidence="9">The sequence shown here is derived from an EMBL/GenBank/DDBJ whole genome shotgun (WGS) entry which is preliminary data.</text>
</comment>
<dbReference type="GO" id="GO:0005739">
    <property type="term" value="C:mitochondrion"/>
    <property type="evidence" value="ECO:0007669"/>
    <property type="project" value="UniProtKB-SubCell"/>
</dbReference>
<evidence type="ECO:0000313" key="10">
    <source>
        <dbReference type="Proteomes" id="UP000467700"/>
    </source>
</evidence>
<dbReference type="SUPFAM" id="SSF52467">
    <property type="entry name" value="DHS-like NAD/FAD-binding domain"/>
    <property type="match status" value="1"/>
</dbReference>
<dbReference type="Gene3D" id="3.40.50.1220">
    <property type="entry name" value="TPP-binding domain"/>
    <property type="match status" value="1"/>
</dbReference>
<evidence type="ECO:0000259" key="8">
    <source>
        <dbReference type="PROSITE" id="PS50305"/>
    </source>
</evidence>
<feature type="binding site" evidence="6">
    <location>
        <begin position="272"/>
        <end position="274"/>
    </location>
    <ligand>
        <name>NAD(+)</name>
        <dbReference type="ChEBI" id="CHEBI:57540"/>
    </ligand>
</feature>
<protein>
    <recommendedName>
        <fullName evidence="6">NAD-dependent protein deacylase</fullName>
        <ecNumber evidence="6">2.3.1.-</ecNumber>
    </recommendedName>
    <alternativeName>
        <fullName evidence="6">Regulatory protein SIR2 homolog 5</fullName>
    </alternativeName>
</protein>
<dbReference type="InterPro" id="IPR050134">
    <property type="entry name" value="NAD-dep_sirtuin_deacylases"/>
</dbReference>
<dbReference type="GO" id="GO:0036054">
    <property type="term" value="F:protein-malonyllysine demalonylase activity"/>
    <property type="evidence" value="ECO:0007669"/>
    <property type="project" value="UniProtKB-UniRule"/>
</dbReference>
<keyword evidence="5 6" id="KW-0496">Mitochondrion</keyword>
<feature type="binding site" evidence="6">
    <location>
        <begin position="246"/>
        <end position="248"/>
    </location>
    <ligand>
        <name>NAD(+)</name>
        <dbReference type="ChEBI" id="CHEBI:57540"/>
    </ligand>
</feature>
<feature type="binding site" evidence="6">
    <location>
        <position position="87"/>
    </location>
    <ligand>
        <name>substrate</name>
    </ligand>
</feature>
<dbReference type="GO" id="GO:0008270">
    <property type="term" value="F:zinc ion binding"/>
    <property type="evidence" value="ECO:0007669"/>
    <property type="project" value="UniProtKB-UniRule"/>
</dbReference>
<dbReference type="Gene3D" id="3.30.1600.10">
    <property type="entry name" value="SIR2/SIRT2 'Small Domain"/>
    <property type="match status" value="1"/>
</dbReference>
<comment type="function">
    <text evidence="6">NAD-dependent lysine demalonylase, desuccinylase and deglutarylase that specifically removes malonyl, succinyl and glutaryl groups on target proteins. Has weak NAD-dependent protein deacetylase activity; however this activity may not be physiologically relevant in vivo.</text>
</comment>
<evidence type="ECO:0000256" key="3">
    <source>
        <dbReference type="ARBA" id="ARBA00022679"/>
    </source>
</evidence>
<comment type="domain">
    <text evidence="6">In contrast to class I sirtuins, class III sirtuins have only weak deacetylase activity. Difference in substrate specificity is probably due to a larger hydrophobic pocket with 2 residues (Tyr-84 and Arg-87) that bind to malonylated and succinylated substrates and define the specificity.</text>
</comment>
<dbReference type="AlphaFoldDB" id="A0A8S0WED3"/>
<dbReference type="GO" id="GO:0036055">
    <property type="term" value="F:protein-succinyllysine desuccinylase activity"/>
    <property type="evidence" value="ECO:0007669"/>
    <property type="project" value="UniProtKB-UniRule"/>
</dbReference>
<comment type="cofactor">
    <cofactor evidence="6">
        <name>Zn(2+)</name>
        <dbReference type="ChEBI" id="CHEBI:29105"/>
    </cofactor>
    <text evidence="6">Binds 1 zinc ion per subunit.</text>
</comment>
<dbReference type="GO" id="GO:0005634">
    <property type="term" value="C:nucleus"/>
    <property type="evidence" value="ECO:0007669"/>
    <property type="project" value="TreeGrafter"/>
</dbReference>
<dbReference type="Pfam" id="PF02146">
    <property type="entry name" value="SIR2"/>
    <property type="match status" value="1"/>
</dbReference>
<accession>A0A8S0WED3</accession>
<dbReference type="PANTHER" id="PTHR11085">
    <property type="entry name" value="NAD-DEPENDENT PROTEIN DEACYLASE SIRTUIN-5, MITOCHONDRIAL-RELATED"/>
    <property type="match status" value="1"/>
</dbReference>
<dbReference type="GO" id="GO:0070403">
    <property type="term" value="F:NAD+ binding"/>
    <property type="evidence" value="ECO:0007669"/>
    <property type="project" value="UniProtKB-UniRule"/>
</dbReference>
<evidence type="ECO:0000256" key="4">
    <source>
        <dbReference type="ARBA" id="ARBA00023027"/>
    </source>
</evidence>
<dbReference type="PROSITE" id="PS50305">
    <property type="entry name" value="SIRTUIN"/>
    <property type="match status" value="1"/>
</dbReference>
<feature type="binding site" evidence="6">
    <location>
        <position position="290"/>
    </location>
    <ligand>
        <name>NAD(+)</name>
        <dbReference type="ChEBI" id="CHEBI:57540"/>
    </ligand>
</feature>
<dbReference type="EC" id="2.3.1.-" evidence="6"/>
<dbReference type="CDD" id="cd01412">
    <property type="entry name" value="SIRT5_Af1_CobB"/>
    <property type="match status" value="1"/>
</dbReference>
<dbReference type="InterPro" id="IPR026590">
    <property type="entry name" value="Ssirtuin_cat_dom"/>
</dbReference>
<feature type="binding site" evidence="7">
    <location>
        <position position="211"/>
    </location>
    <ligand>
        <name>Zn(2+)</name>
        <dbReference type="ChEBI" id="CHEBI:29105"/>
    </ligand>
</feature>
<dbReference type="InterPro" id="IPR003000">
    <property type="entry name" value="Sirtuin"/>
</dbReference>
<evidence type="ECO:0000256" key="7">
    <source>
        <dbReference type="PROSITE-ProRule" id="PRU00236"/>
    </source>
</evidence>
<dbReference type="HAMAP" id="MF_01121">
    <property type="entry name" value="Sirtuin_ClassIII"/>
    <property type="match status" value="1"/>
</dbReference>
<keyword evidence="4 6" id="KW-0520">NAD</keyword>
<feature type="domain" description="Deacetylase sirtuin-type" evidence="8">
    <location>
        <begin position="9"/>
        <end position="308"/>
    </location>
</feature>
<evidence type="ECO:0000313" key="9">
    <source>
        <dbReference type="EMBL" id="CAA7260183.1"/>
    </source>
</evidence>
<keyword evidence="3 6" id="KW-0808">Transferase</keyword>
<comment type="catalytic activity">
    <reaction evidence="6">
        <text>N(6)-glutaryl-L-lysyl-[protein] + NAD(+) + H2O = 2''-O-glutaryl-ADP-D-ribose + nicotinamide + L-lysyl-[protein]</text>
        <dbReference type="Rhea" id="RHEA:47664"/>
        <dbReference type="Rhea" id="RHEA-COMP:9752"/>
        <dbReference type="Rhea" id="RHEA-COMP:11875"/>
        <dbReference type="ChEBI" id="CHEBI:15377"/>
        <dbReference type="ChEBI" id="CHEBI:17154"/>
        <dbReference type="ChEBI" id="CHEBI:29969"/>
        <dbReference type="ChEBI" id="CHEBI:57540"/>
        <dbReference type="ChEBI" id="CHEBI:87828"/>
        <dbReference type="ChEBI" id="CHEBI:87829"/>
    </reaction>
</comment>
<name>A0A8S0WED3_CYCAE</name>
<dbReference type="GO" id="GO:0017136">
    <property type="term" value="F:histone deacetylase activity, NAD-dependent"/>
    <property type="evidence" value="ECO:0007669"/>
    <property type="project" value="TreeGrafter"/>
</dbReference>
<evidence type="ECO:0000256" key="1">
    <source>
        <dbReference type="ARBA" id="ARBA00004173"/>
    </source>
</evidence>
<dbReference type="Proteomes" id="UP000467700">
    <property type="component" value="Unassembled WGS sequence"/>
</dbReference>
<feature type="binding site" evidence="6">
    <location>
        <position position="84"/>
    </location>
    <ligand>
        <name>substrate</name>
    </ligand>
</feature>
<dbReference type="OrthoDB" id="424302at2759"/>
<dbReference type="EMBL" id="CACVBS010000028">
    <property type="protein sequence ID" value="CAA7260183.1"/>
    <property type="molecule type" value="Genomic_DNA"/>
</dbReference>
<dbReference type="InterPro" id="IPR027546">
    <property type="entry name" value="Sirtuin_class_III"/>
</dbReference>
<feature type="active site" description="Proton acceptor" evidence="6 7">
    <location>
        <position position="156"/>
    </location>
</feature>
<evidence type="ECO:0000256" key="5">
    <source>
        <dbReference type="ARBA" id="ARBA00023128"/>
    </source>
</evidence>
<keyword evidence="10" id="KW-1185">Reference proteome</keyword>
<reference evidence="9 10" key="1">
    <citation type="submission" date="2020-01" db="EMBL/GenBank/DDBJ databases">
        <authorList>
            <person name="Gupta K D."/>
        </authorList>
    </citation>
    <scope>NUCLEOTIDE SEQUENCE [LARGE SCALE GENOMIC DNA]</scope>
</reference>
<feature type="binding site" evidence="6">
    <location>
        <begin position="40"/>
        <end position="59"/>
    </location>
    <ligand>
        <name>NAD(+)</name>
        <dbReference type="ChEBI" id="CHEBI:57540"/>
    </ligand>
</feature>
<sequence>MSGNSAFLPSLLSHKMAPSSDFHAFQTALRAARNIIAVAGAGLSAASGIPTFRGAGGMWRKYDAMSLATPEAFERSPILVWQFYHYRRETASNASPNDAHRALSAFSRSSLRKQVAPHSNFTLITQNVDGLSVRANQELAAVQPDPNDQPNLIEMHGRLFDVLCNNPTCGHVEFNTNSPICEALGGTEKLVEQHVVDPDIQVKDLPHCPKCGGLARPGVVWFGERPHQLDEIDDLVAEADLCLVVGTSSTVYPAASYAEEVEQNGGKVAVFNLERSHGDNQAHFLFLGPCEETLPKALGFRVAEDGSVAVDVGVTDAT</sequence>
<dbReference type="InterPro" id="IPR029035">
    <property type="entry name" value="DHS-like_NAD/FAD-binding_dom"/>
</dbReference>
<keyword evidence="6 7" id="KW-0479">Metal-binding</keyword>
<proteinExistence type="inferred from homology"/>
<comment type="catalytic activity">
    <reaction evidence="6">
        <text>N(6)-succinyl-L-lysyl-[protein] + NAD(+) + H2O = 2''-O-succinyl-ADP-D-ribose + nicotinamide + L-lysyl-[protein]</text>
        <dbReference type="Rhea" id="RHEA:47668"/>
        <dbReference type="Rhea" id="RHEA-COMP:9752"/>
        <dbReference type="Rhea" id="RHEA-COMP:11877"/>
        <dbReference type="ChEBI" id="CHEBI:15377"/>
        <dbReference type="ChEBI" id="CHEBI:17154"/>
        <dbReference type="ChEBI" id="CHEBI:29969"/>
        <dbReference type="ChEBI" id="CHEBI:57540"/>
        <dbReference type="ChEBI" id="CHEBI:87830"/>
        <dbReference type="ChEBI" id="CHEBI:87832"/>
    </reaction>
</comment>
<organism evidence="9 10">
    <name type="scientific">Cyclocybe aegerita</name>
    <name type="common">Black poplar mushroom</name>
    <name type="synonym">Agrocybe aegerita</name>
    <dbReference type="NCBI Taxonomy" id="1973307"/>
    <lineage>
        <taxon>Eukaryota</taxon>
        <taxon>Fungi</taxon>
        <taxon>Dikarya</taxon>
        <taxon>Basidiomycota</taxon>
        <taxon>Agaricomycotina</taxon>
        <taxon>Agaricomycetes</taxon>
        <taxon>Agaricomycetidae</taxon>
        <taxon>Agaricales</taxon>
        <taxon>Agaricineae</taxon>
        <taxon>Bolbitiaceae</taxon>
        <taxon>Cyclocybe</taxon>
    </lineage>
</organism>
<feature type="binding site" evidence="6">
    <location>
        <begin position="126"/>
        <end position="129"/>
    </location>
    <ligand>
        <name>NAD(+)</name>
        <dbReference type="ChEBI" id="CHEBI:57540"/>
    </ligand>
</feature>
<comment type="similarity">
    <text evidence="2">Belongs to the sirtuin family. Class I subfamily.</text>
</comment>
<evidence type="ECO:0000256" key="2">
    <source>
        <dbReference type="ARBA" id="ARBA00006924"/>
    </source>
</evidence>
<gene>
    <name evidence="9" type="ORF">AAE3_LOCUS2304</name>
</gene>
<keyword evidence="6 7" id="KW-0862">Zinc</keyword>
<evidence type="ECO:0000256" key="6">
    <source>
        <dbReference type="HAMAP-Rule" id="MF_03160"/>
    </source>
</evidence>
<comment type="subcellular location">
    <subcellularLocation>
        <location evidence="1 6">Mitochondrion</location>
    </subcellularLocation>
</comment>
<feature type="binding site" evidence="7">
    <location>
        <position position="169"/>
    </location>
    <ligand>
        <name>Zn(2+)</name>
        <dbReference type="ChEBI" id="CHEBI:29105"/>
    </ligand>
</feature>